<protein>
    <recommendedName>
        <fullName evidence="3">V-type c subunit family protein</fullName>
    </recommendedName>
</protein>
<gene>
    <name evidence="1" type="ORF">B0T10DRAFT_475960</name>
</gene>
<evidence type="ECO:0008006" key="3">
    <source>
        <dbReference type="Google" id="ProtNLM"/>
    </source>
</evidence>
<proteinExistence type="predicted"/>
<accession>A0A9P8WCH4</accession>
<dbReference type="EMBL" id="JAGPYM010000003">
    <property type="protein sequence ID" value="KAH6897102.1"/>
    <property type="molecule type" value="Genomic_DNA"/>
</dbReference>
<dbReference type="OrthoDB" id="1744869at2759"/>
<dbReference type="AlphaFoldDB" id="A0A9P8WCH4"/>
<sequence length="481" mass="52055">MALRLVWRAQTSPSWGKTVSRSRRCYSTRNGSVCFTVDLGAETKDLPSLLHGIKQQIQVANPNRHDAAVLLATPQFAKWLVDGPFMKDFVDFISGPDKSDQFHVLSAVVDHVAPPVPTNKPIQGLSILRGNLDSLLPNLWAPAPPRAIEDADKVAALTINFGNPHVTIPLANTTFLNHKTSTLIANRFDLSQGSPQLAETVEKQWQQVTPPLSEQLRSVKELGIWAPLVPLTRPRVVTESFGNIVRRVDVDNESTPASNELELVVDDLHKTKSYLVQATMGVWAMITPPSYSQAGINLSSSSDPDPAVTFEESHSATELVSSTSSNLQKLYGQGARMYQILSGGGGWGAKKGLLSLDPQRTHFALSEEEEMQRFIQAMDGGNFVPVGSKIQFFASTETPVKPKDGPFSGIVFGTAGTGQAGTVADESSQTGPIVLENQFGALSNDGIFVTSSDAAAETTPGYNNDWRLNVPHSRIFVGQAN</sequence>
<organism evidence="1 2">
    <name type="scientific">Thelonectria olida</name>
    <dbReference type="NCBI Taxonomy" id="1576542"/>
    <lineage>
        <taxon>Eukaryota</taxon>
        <taxon>Fungi</taxon>
        <taxon>Dikarya</taxon>
        <taxon>Ascomycota</taxon>
        <taxon>Pezizomycotina</taxon>
        <taxon>Sordariomycetes</taxon>
        <taxon>Hypocreomycetidae</taxon>
        <taxon>Hypocreales</taxon>
        <taxon>Nectriaceae</taxon>
        <taxon>Thelonectria</taxon>
    </lineage>
</organism>
<reference evidence="1 2" key="1">
    <citation type="journal article" date="2021" name="Nat. Commun.">
        <title>Genetic determinants of endophytism in the Arabidopsis root mycobiome.</title>
        <authorList>
            <person name="Mesny F."/>
            <person name="Miyauchi S."/>
            <person name="Thiergart T."/>
            <person name="Pickel B."/>
            <person name="Atanasova L."/>
            <person name="Karlsson M."/>
            <person name="Huettel B."/>
            <person name="Barry K.W."/>
            <person name="Haridas S."/>
            <person name="Chen C."/>
            <person name="Bauer D."/>
            <person name="Andreopoulos W."/>
            <person name="Pangilinan J."/>
            <person name="LaButti K."/>
            <person name="Riley R."/>
            <person name="Lipzen A."/>
            <person name="Clum A."/>
            <person name="Drula E."/>
            <person name="Henrissat B."/>
            <person name="Kohler A."/>
            <person name="Grigoriev I.V."/>
            <person name="Martin F.M."/>
            <person name="Hacquard S."/>
        </authorList>
    </citation>
    <scope>NUCLEOTIDE SEQUENCE [LARGE SCALE GENOMIC DNA]</scope>
    <source>
        <strain evidence="1 2">MPI-CAGE-CH-0241</strain>
    </source>
</reference>
<evidence type="ECO:0000313" key="2">
    <source>
        <dbReference type="Proteomes" id="UP000777438"/>
    </source>
</evidence>
<keyword evidence="2" id="KW-1185">Reference proteome</keyword>
<evidence type="ECO:0000313" key="1">
    <source>
        <dbReference type="EMBL" id="KAH6897102.1"/>
    </source>
</evidence>
<comment type="caution">
    <text evidence="1">The sequence shown here is derived from an EMBL/GenBank/DDBJ whole genome shotgun (WGS) entry which is preliminary data.</text>
</comment>
<name>A0A9P8WCH4_9HYPO</name>
<dbReference type="Proteomes" id="UP000777438">
    <property type="component" value="Unassembled WGS sequence"/>
</dbReference>